<feature type="non-terminal residue" evidence="2">
    <location>
        <position position="1"/>
    </location>
</feature>
<evidence type="ECO:0000313" key="2">
    <source>
        <dbReference type="EMBL" id="GMR30104.1"/>
    </source>
</evidence>
<evidence type="ECO:0000313" key="3">
    <source>
        <dbReference type="Proteomes" id="UP001328107"/>
    </source>
</evidence>
<proteinExistence type="predicted"/>
<protein>
    <recommendedName>
        <fullName evidence="1">BTB domain-containing protein</fullName>
    </recommendedName>
</protein>
<dbReference type="AlphaFoldDB" id="A0AAN4YYF4"/>
<feature type="non-terminal residue" evidence="2">
    <location>
        <position position="157"/>
    </location>
</feature>
<comment type="caution">
    <text evidence="2">The sequence shown here is derived from an EMBL/GenBank/DDBJ whole genome shotgun (WGS) entry which is preliminary data.</text>
</comment>
<dbReference type="CDD" id="cd18186">
    <property type="entry name" value="BTB_POZ_ZBTB_KLHL-like"/>
    <property type="match status" value="1"/>
</dbReference>
<sequence length="157" mass="17549">QYLALHSSYFFNIFYGPNATGLAERIELDCDPHTFGDLLDIVYPSYKKIYCCGECSSSTENRLNLGIDLKMKFAIKRLLKGNFASEEAVAITEKFPDEATVTVQGPAVTVSPSALSLHSPLLHDMFYKDGQLVKNVQLDMDREPFQAFIRAVTGNFP</sequence>
<feature type="domain" description="BTB" evidence="1">
    <location>
        <begin position="2"/>
        <end position="76"/>
    </location>
</feature>
<evidence type="ECO:0000259" key="1">
    <source>
        <dbReference type="Pfam" id="PF00651"/>
    </source>
</evidence>
<dbReference type="InterPro" id="IPR000210">
    <property type="entry name" value="BTB/POZ_dom"/>
</dbReference>
<dbReference type="Pfam" id="PF00651">
    <property type="entry name" value="BTB"/>
    <property type="match status" value="1"/>
</dbReference>
<name>A0AAN4YYF4_9BILA</name>
<accession>A0AAN4YYF4</accession>
<keyword evidence="3" id="KW-1185">Reference proteome</keyword>
<dbReference type="Proteomes" id="UP001328107">
    <property type="component" value="Unassembled WGS sequence"/>
</dbReference>
<reference evidence="3" key="1">
    <citation type="submission" date="2022-10" db="EMBL/GenBank/DDBJ databases">
        <title>Genome assembly of Pristionchus species.</title>
        <authorList>
            <person name="Yoshida K."/>
            <person name="Sommer R.J."/>
        </authorList>
    </citation>
    <scope>NUCLEOTIDE SEQUENCE [LARGE SCALE GENOMIC DNA]</scope>
    <source>
        <strain evidence="3">RS5460</strain>
    </source>
</reference>
<gene>
    <name evidence="2" type="ORF">PMAYCL1PPCAC_00299</name>
</gene>
<dbReference type="EMBL" id="BTRK01000001">
    <property type="protein sequence ID" value="GMR30104.1"/>
    <property type="molecule type" value="Genomic_DNA"/>
</dbReference>
<organism evidence="2 3">
    <name type="scientific">Pristionchus mayeri</name>
    <dbReference type="NCBI Taxonomy" id="1317129"/>
    <lineage>
        <taxon>Eukaryota</taxon>
        <taxon>Metazoa</taxon>
        <taxon>Ecdysozoa</taxon>
        <taxon>Nematoda</taxon>
        <taxon>Chromadorea</taxon>
        <taxon>Rhabditida</taxon>
        <taxon>Rhabditina</taxon>
        <taxon>Diplogasteromorpha</taxon>
        <taxon>Diplogasteroidea</taxon>
        <taxon>Neodiplogasteridae</taxon>
        <taxon>Pristionchus</taxon>
    </lineage>
</organism>